<accession>A0AA91DRM3</accession>
<dbReference type="EMBL" id="LVHG01000025">
    <property type="protein sequence ID" value="OAK66362.1"/>
    <property type="molecule type" value="Genomic_DNA"/>
</dbReference>
<name>A0AA91DRM3_VARPD</name>
<sequence length="123" mass="13433">MQTMNTTRNPSPKTDLAVTHVLAQLLEKLEHSPVPVGAEQYRSVVEHLVHEFEDVEQGAELGRLLDAYPAAAEVYENLNYQHAGLCRSALDASLSAEVSAREAIARAMRGAQPNNKDKTHGEG</sequence>
<evidence type="ECO:0000313" key="2">
    <source>
        <dbReference type="Proteomes" id="UP000077852"/>
    </source>
</evidence>
<protein>
    <submittedName>
        <fullName evidence="1">Uncharacterized protein</fullName>
    </submittedName>
</protein>
<dbReference type="Proteomes" id="UP000077852">
    <property type="component" value="Unassembled WGS sequence"/>
</dbReference>
<reference evidence="1 2" key="1">
    <citation type="submission" date="2016-03" db="EMBL/GenBank/DDBJ databases">
        <title>Genome sequence of Variovorax paradoxus KB5.</title>
        <authorList>
            <person name="Jeong H."/>
            <person name="Hong C.E."/>
            <person name="Jo S.H."/>
            <person name="Park J.M."/>
        </authorList>
    </citation>
    <scope>NUCLEOTIDE SEQUENCE [LARGE SCALE GENOMIC DNA]</scope>
    <source>
        <strain evidence="1 2">KB5</strain>
    </source>
</reference>
<comment type="caution">
    <text evidence="1">The sequence shown here is derived from an EMBL/GenBank/DDBJ whole genome shotgun (WGS) entry which is preliminary data.</text>
</comment>
<dbReference type="RefSeq" id="WP_081266288.1">
    <property type="nucleotide sequence ID" value="NZ_LVHG01000025.1"/>
</dbReference>
<dbReference type="AlphaFoldDB" id="A0AA91DRM3"/>
<gene>
    <name evidence="1" type="ORF">A3K87_07865</name>
</gene>
<proteinExistence type="predicted"/>
<evidence type="ECO:0000313" key="1">
    <source>
        <dbReference type="EMBL" id="OAK66362.1"/>
    </source>
</evidence>
<organism evidence="1 2">
    <name type="scientific">Variovorax paradoxus</name>
    <dbReference type="NCBI Taxonomy" id="34073"/>
    <lineage>
        <taxon>Bacteria</taxon>
        <taxon>Pseudomonadati</taxon>
        <taxon>Pseudomonadota</taxon>
        <taxon>Betaproteobacteria</taxon>
        <taxon>Burkholderiales</taxon>
        <taxon>Comamonadaceae</taxon>
        <taxon>Variovorax</taxon>
    </lineage>
</organism>